<sequence length="358" mass="42374">MEYREEDIEMDEVNEDYQEIIGASKQHSIDDESQLSSFQSMRDQGDDFWKIYQSDYLDEGQISVKLGVGLDSNFEQQEEPPFIIREGHGRVQSHCAICSTYFRPDDLTAYCLSSCTKFEAKNLDYHLFCLLQFSLEAFPIQTHHLICIECSSNARKKKQAGVGFKVCAIVDEKVQLHVQIDNNQSLNATRMLQSSLRSKNQKVTMSSYYTWYAWNIVAMQPEFKKAILYYHNKKGFNRLYVKAMQNYCLLEQAKQKLVNHKRQEVVRQINDKIFKQIIENLDQTGQKQIRTLFYHTDIREEEWKLDLEEVFKSMRQQIALQMLVLLNDQCLMYMSNKDLRELIYVQEMVEMQQEMKKQ</sequence>
<dbReference type="AlphaFoldDB" id="A0A078BCV1"/>
<evidence type="ECO:0000313" key="2">
    <source>
        <dbReference type="Proteomes" id="UP000039865"/>
    </source>
</evidence>
<dbReference type="Proteomes" id="UP000039865">
    <property type="component" value="Unassembled WGS sequence"/>
</dbReference>
<reference evidence="1 2" key="1">
    <citation type="submission" date="2014-06" db="EMBL/GenBank/DDBJ databases">
        <authorList>
            <person name="Swart Estienne"/>
        </authorList>
    </citation>
    <scope>NUCLEOTIDE SEQUENCE [LARGE SCALE GENOMIC DNA]</scope>
    <source>
        <strain evidence="1 2">130c</strain>
    </source>
</reference>
<gene>
    <name evidence="1" type="primary">Contig15888.g16936</name>
    <name evidence="1" type="ORF">STYLEM_20573</name>
</gene>
<proteinExistence type="predicted"/>
<name>A0A078BCV1_STYLE</name>
<organism evidence="1 2">
    <name type="scientific">Stylonychia lemnae</name>
    <name type="common">Ciliate</name>
    <dbReference type="NCBI Taxonomy" id="5949"/>
    <lineage>
        <taxon>Eukaryota</taxon>
        <taxon>Sar</taxon>
        <taxon>Alveolata</taxon>
        <taxon>Ciliophora</taxon>
        <taxon>Intramacronucleata</taxon>
        <taxon>Spirotrichea</taxon>
        <taxon>Stichotrichia</taxon>
        <taxon>Sporadotrichida</taxon>
        <taxon>Oxytrichidae</taxon>
        <taxon>Stylonychinae</taxon>
        <taxon>Stylonychia</taxon>
    </lineage>
</organism>
<protein>
    <submittedName>
        <fullName evidence="1">Uncharacterized protein</fullName>
    </submittedName>
</protein>
<dbReference type="InParanoid" id="A0A078BCV1"/>
<keyword evidence="2" id="KW-1185">Reference proteome</keyword>
<dbReference type="EMBL" id="CCKQ01019402">
    <property type="protein sequence ID" value="CDW91418.1"/>
    <property type="molecule type" value="Genomic_DNA"/>
</dbReference>
<evidence type="ECO:0000313" key="1">
    <source>
        <dbReference type="EMBL" id="CDW91418.1"/>
    </source>
</evidence>
<accession>A0A078BCV1</accession>